<evidence type="ECO:0000313" key="4">
    <source>
        <dbReference type="Proteomes" id="UP000694388"/>
    </source>
</evidence>
<dbReference type="Proteomes" id="UP000694388">
    <property type="component" value="Unplaced"/>
</dbReference>
<organism evidence="3 4">
    <name type="scientific">Eptatretus burgeri</name>
    <name type="common">Inshore hagfish</name>
    <dbReference type="NCBI Taxonomy" id="7764"/>
    <lineage>
        <taxon>Eukaryota</taxon>
        <taxon>Metazoa</taxon>
        <taxon>Chordata</taxon>
        <taxon>Craniata</taxon>
        <taxon>Vertebrata</taxon>
        <taxon>Cyclostomata</taxon>
        <taxon>Myxini</taxon>
        <taxon>Myxiniformes</taxon>
        <taxon>Myxinidae</taxon>
        <taxon>Eptatretinae</taxon>
        <taxon>Eptatretus</taxon>
    </lineage>
</organism>
<dbReference type="GO" id="GO:0004197">
    <property type="term" value="F:cysteine-type endopeptidase activity"/>
    <property type="evidence" value="ECO:0007669"/>
    <property type="project" value="InterPro"/>
</dbReference>
<evidence type="ECO:0000313" key="3">
    <source>
        <dbReference type="Ensembl" id="ENSEBUP00000016527.1"/>
    </source>
</evidence>
<dbReference type="InterPro" id="IPR011600">
    <property type="entry name" value="Pept_C14_caspase"/>
</dbReference>
<dbReference type="Pfam" id="PF00656">
    <property type="entry name" value="Peptidase_C14"/>
    <property type="match status" value="1"/>
</dbReference>
<dbReference type="GO" id="GO:0006508">
    <property type="term" value="P:proteolysis"/>
    <property type="evidence" value="ECO:0007669"/>
    <property type="project" value="InterPro"/>
</dbReference>
<dbReference type="GeneTree" id="ENSGT00390000018044"/>
<evidence type="ECO:0000259" key="2">
    <source>
        <dbReference type="PROSITE" id="PS50208"/>
    </source>
</evidence>
<protein>
    <recommendedName>
        <fullName evidence="2">Caspase family p20 domain-containing protein</fullName>
    </recommendedName>
</protein>
<dbReference type="PANTHER" id="PTHR22576">
    <property type="entry name" value="MUCOSA ASSOCIATED LYMPHOID TISSUE LYMPHOMA TRANSLOCATION PROTEIN 1/PARACASPASE"/>
    <property type="match status" value="1"/>
</dbReference>
<dbReference type="Ensembl" id="ENSEBUT00000017103.1">
    <property type="protein sequence ID" value="ENSEBUP00000016527.1"/>
    <property type="gene ID" value="ENSEBUG00000010368.1"/>
</dbReference>
<dbReference type="InterPro" id="IPR029030">
    <property type="entry name" value="Caspase-like_dom_sf"/>
</dbReference>
<keyword evidence="1" id="KW-0732">Signal</keyword>
<dbReference type="PROSITE" id="PS50208">
    <property type="entry name" value="CASPASE_P20"/>
    <property type="match status" value="1"/>
</dbReference>
<feature type="domain" description="Caspase family p20" evidence="2">
    <location>
        <begin position="61"/>
        <end position="139"/>
    </location>
</feature>
<reference evidence="3" key="2">
    <citation type="submission" date="2025-09" db="UniProtKB">
        <authorList>
            <consortium name="Ensembl"/>
        </authorList>
    </citation>
    <scope>IDENTIFICATION</scope>
</reference>
<name>A0A8C4QJN0_EPTBU</name>
<dbReference type="Gene3D" id="3.40.50.1460">
    <property type="match status" value="1"/>
</dbReference>
<evidence type="ECO:0000256" key="1">
    <source>
        <dbReference type="SAM" id="SignalP"/>
    </source>
</evidence>
<dbReference type="AlphaFoldDB" id="A0A8C4QJN0"/>
<proteinExistence type="predicted"/>
<reference evidence="3" key="1">
    <citation type="submission" date="2025-08" db="UniProtKB">
        <authorList>
            <consortium name="Ensembl"/>
        </authorList>
    </citation>
    <scope>IDENTIFICATION</scope>
</reference>
<sequence length="243" mass="27615">MFRWFTMVIRCRIFNSVGVSILSDTATVDIVEDVSMMTPSLPECPTGIQEDTSKDVEYFAVDKVALLIGNQSYHHHPKLRAPMFDVYTLGILLRQLGFKVLSTIDLTLFEMHSILNEFLELLGEGVYGLVYYAGHGYENLGQAFLVPVDAPITQHSTDCVHLQPLLAAMQHHKTALNVLLLDMCRKRLTWAFAVRHGGWIPCTARFYRRVLQCPGRVHNITNEKKFRCRMVYRYAGGLPQGPL</sequence>
<feature type="chain" id="PRO_5034991147" description="Caspase family p20 domain-containing protein" evidence="1">
    <location>
        <begin position="19"/>
        <end position="243"/>
    </location>
</feature>
<dbReference type="InterPro" id="IPR001309">
    <property type="entry name" value="Pept_C14_p20"/>
</dbReference>
<dbReference type="SUPFAM" id="SSF52129">
    <property type="entry name" value="Caspase-like"/>
    <property type="match status" value="1"/>
</dbReference>
<accession>A0A8C4QJN0</accession>
<feature type="signal peptide" evidence="1">
    <location>
        <begin position="1"/>
        <end position="18"/>
    </location>
</feature>
<dbReference type="InterPro" id="IPR052039">
    <property type="entry name" value="Caspase-related_regulators"/>
</dbReference>
<dbReference type="PANTHER" id="PTHR22576:SF37">
    <property type="entry name" value="MUCOSA-ASSOCIATED LYMPHOID TISSUE LYMPHOMA TRANSLOCATION PROTEIN 1"/>
    <property type="match status" value="1"/>
</dbReference>
<keyword evidence="4" id="KW-1185">Reference proteome</keyword>